<accession>A0A327YCI4</accession>
<sequence length="47" mass="5235">MPDRKPQEVPTALVRDDLHALVLGGLWPACAALETLLDRIEAREILK</sequence>
<dbReference type="Proteomes" id="UP000249165">
    <property type="component" value="Unassembled WGS sequence"/>
</dbReference>
<name>A0A327YCI4_9RHOB</name>
<evidence type="ECO:0000313" key="1">
    <source>
        <dbReference type="EMBL" id="RAK18788.1"/>
    </source>
</evidence>
<evidence type="ECO:0000313" key="2">
    <source>
        <dbReference type="Proteomes" id="UP000249165"/>
    </source>
</evidence>
<dbReference type="RefSeq" id="WP_170134542.1">
    <property type="nucleotide sequence ID" value="NZ_LIGL01000024.1"/>
</dbReference>
<dbReference type="AlphaFoldDB" id="A0A327YCI4"/>
<organism evidence="1 2">
    <name type="scientific">Salipiger aestuarii</name>
    <dbReference type="NCBI Taxonomy" id="568098"/>
    <lineage>
        <taxon>Bacteria</taxon>
        <taxon>Pseudomonadati</taxon>
        <taxon>Pseudomonadota</taxon>
        <taxon>Alphaproteobacteria</taxon>
        <taxon>Rhodobacterales</taxon>
        <taxon>Roseobacteraceae</taxon>
        <taxon>Salipiger</taxon>
    </lineage>
</organism>
<gene>
    <name evidence="1" type="ORF">ATI53_101167</name>
</gene>
<protein>
    <submittedName>
        <fullName evidence="1">Uncharacterized protein</fullName>
    </submittedName>
</protein>
<comment type="caution">
    <text evidence="1">The sequence shown here is derived from an EMBL/GenBank/DDBJ whole genome shotgun (WGS) entry which is preliminary data.</text>
</comment>
<reference evidence="1 2" key="1">
    <citation type="submission" date="2018-06" db="EMBL/GenBank/DDBJ databases">
        <title>Genomic Encyclopedia of Archaeal and Bacterial Type Strains, Phase II (KMG-II): from individual species to whole genera.</title>
        <authorList>
            <person name="Goeker M."/>
        </authorList>
    </citation>
    <scope>NUCLEOTIDE SEQUENCE [LARGE SCALE GENOMIC DNA]</scope>
    <source>
        <strain evidence="1 2">DSM 22011</strain>
    </source>
</reference>
<keyword evidence="2" id="KW-1185">Reference proteome</keyword>
<dbReference type="EMBL" id="QLMG01000011">
    <property type="protein sequence ID" value="RAK18788.1"/>
    <property type="molecule type" value="Genomic_DNA"/>
</dbReference>
<proteinExistence type="predicted"/>